<sequence length="30" mass="3367">MAVWFGVNREEFKDAGQSCEAPAIAERLLQ</sequence>
<reference evidence="1 2" key="1">
    <citation type="submission" date="2020-02" db="EMBL/GenBank/DDBJ databases">
        <title>Draft genome sequence of Haematococcus lacustris strain NIES-144.</title>
        <authorList>
            <person name="Morimoto D."/>
            <person name="Nakagawa S."/>
            <person name="Yoshida T."/>
            <person name="Sawayama S."/>
        </authorList>
    </citation>
    <scope>NUCLEOTIDE SEQUENCE [LARGE SCALE GENOMIC DNA]</scope>
    <source>
        <strain evidence="1 2">NIES-144</strain>
    </source>
</reference>
<feature type="non-terminal residue" evidence="1">
    <location>
        <position position="30"/>
    </location>
</feature>
<dbReference type="EMBL" id="BLLF01000523">
    <property type="protein sequence ID" value="GFH12631.1"/>
    <property type="molecule type" value="Genomic_DNA"/>
</dbReference>
<keyword evidence="2" id="KW-1185">Reference proteome</keyword>
<proteinExistence type="predicted"/>
<protein>
    <submittedName>
        <fullName evidence="1">Uncharacterized protein</fullName>
    </submittedName>
</protein>
<organism evidence="1 2">
    <name type="scientific">Haematococcus lacustris</name>
    <name type="common">Green alga</name>
    <name type="synonym">Haematococcus pluvialis</name>
    <dbReference type="NCBI Taxonomy" id="44745"/>
    <lineage>
        <taxon>Eukaryota</taxon>
        <taxon>Viridiplantae</taxon>
        <taxon>Chlorophyta</taxon>
        <taxon>core chlorophytes</taxon>
        <taxon>Chlorophyceae</taxon>
        <taxon>CS clade</taxon>
        <taxon>Chlamydomonadales</taxon>
        <taxon>Haematococcaceae</taxon>
        <taxon>Haematococcus</taxon>
    </lineage>
</organism>
<accession>A0A699YSS8</accession>
<name>A0A699YSS8_HAELA</name>
<gene>
    <name evidence="1" type="ORF">HaLaN_08351</name>
</gene>
<feature type="non-terminal residue" evidence="1">
    <location>
        <position position="1"/>
    </location>
</feature>
<evidence type="ECO:0000313" key="2">
    <source>
        <dbReference type="Proteomes" id="UP000485058"/>
    </source>
</evidence>
<dbReference type="AlphaFoldDB" id="A0A699YSS8"/>
<evidence type="ECO:0000313" key="1">
    <source>
        <dbReference type="EMBL" id="GFH12631.1"/>
    </source>
</evidence>
<dbReference type="Proteomes" id="UP000485058">
    <property type="component" value="Unassembled WGS sequence"/>
</dbReference>
<comment type="caution">
    <text evidence="1">The sequence shown here is derived from an EMBL/GenBank/DDBJ whole genome shotgun (WGS) entry which is preliminary data.</text>
</comment>